<feature type="compositionally biased region" description="Low complexity" evidence="7">
    <location>
        <begin position="1696"/>
        <end position="1722"/>
    </location>
</feature>
<keyword evidence="4" id="KW-0735">Signal-anchor</keyword>
<dbReference type="InterPro" id="IPR036397">
    <property type="entry name" value="RNaseH_sf"/>
</dbReference>
<feature type="region of interest" description="Disordered" evidence="7">
    <location>
        <begin position="1264"/>
        <end position="1367"/>
    </location>
</feature>
<feature type="transmembrane region" description="Helical" evidence="8">
    <location>
        <begin position="2985"/>
        <end position="3012"/>
    </location>
</feature>
<dbReference type="PROSITE" id="PS50879">
    <property type="entry name" value="RNASE_H_1"/>
    <property type="match status" value="1"/>
</dbReference>
<evidence type="ECO:0000256" key="8">
    <source>
        <dbReference type="SAM" id="Phobius"/>
    </source>
</evidence>
<feature type="region of interest" description="Disordered" evidence="7">
    <location>
        <begin position="239"/>
        <end position="279"/>
    </location>
</feature>
<dbReference type="Pfam" id="PF00287">
    <property type="entry name" value="Na_K-ATPase"/>
    <property type="match status" value="1"/>
</dbReference>
<dbReference type="SUPFAM" id="SSF53098">
    <property type="entry name" value="Ribonuclease H-like"/>
    <property type="match status" value="1"/>
</dbReference>
<organism evidence="10 11">
    <name type="scientific">Macrostomum lignano</name>
    <dbReference type="NCBI Taxonomy" id="282301"/>
    <lineage>
        <taxon>Eukaryota</taxon>
        <taxon>Metazoa</taxon>
        <taxon>Spiralia</taxon>
        <taxon>Lophotrochozoa</taxon>
        <taxon>Platyhelminthes</taxon>
        <taxon>Rhabditophora</taxon>
        <taxon>Macrostomorpha</taxon>
        <taxon>Macrostomida</taxon>
        <taxon>Macrostomidae</taxon>
        <taxon>Macrostomum</taxon>
    </lineage>
</organism>
<dbReference type="GO" id="GO:0006310">
    <property type="term" value="P:DNA recombination"/>
    <property type="evidence" value="ECO:0007669"/>
    <property type="project" value="InterPro"/>
</dbReference>
<evidence type="ECO:0000256" key="1">
    <source>
        <dbReference type="ARBA" id="ARBA00004606"/>
    </source>
</evidence>
<dbReference type="Proteomes" id="UP000095280">
    <property type="component" value="Unplaced"/>
</dbReference>
<reference evidence="11" key="1">
    <citation type="submission" date="2016-11" db="UniProtKB">
        <authorList>
            <consortium name="WormBaseParasite"/>
        </authorList>
    </citation>
    <scope>IDENTIFICATION</scope>
</reference>
<evidence type="ECO:0000256" key="6">
    <source>
        <dbReference type="ARBA" id="ARBA00023136"/>
    </source>
</evidence>
<dbReference type="InterPro" id="IPR013762">
    <property type="entry name" value="Integrase-like_cat_sf"/>
</dbReference>
<dbReference type="GO" id="GO:0005890">
    <property type="term" value="C:sodium:potassium-exchanging ATPase complex"/>
    <property type="evidence" value="ECO:0007669"/>
    <property type="project" value="InterPro"/>
</dbReference>
<dbReference type="InterPro" id="IPR002156">
    <property type="entry name" value="RNaseH_domain"/>
</dbReference>
<comment type="subcellular location">
    <subcellularLocation>
        <location evidence="1">Membrane</location>
        <topology evidence="1">Single-pass type II membrane protein</topology>
    </subcellularLocation>
</comment>
<dbReference type="GO" id="GO:0030007">
    <property type="term" value="P:intracellular potassium ion homeostasis"/>
    <property type="evidence" value="ECO:0007669"/>
    <property type="project" value="TreeGrafter"/>
</dbReference>
<dbReference type="Gene3D" id="3.30.420.10">
    <property type="entry name" value="Ribonuclease H-like superfamily/Ribonuclease H"/>
    <property type="match status" value="1"/>
</dbReference>
<evidence type="ECO:0000313" key="10">
    <source>
        <dbReference type="Proteomes" id="UP000095280"/>
    </source>
</evidence>
<feature type="compositionally biased region" description="Polar residues" evidence="7">
    <location>
        <begin position="1604"/>
        <end position="1617"/>
    </location>
</feature>
<comment type="similarity">
    <text evidence="2">Belongs to the X(+)/potassium ATPases subunit beta family.</text>
</comment>
<dbReference type="GO" id="GO:0003677">
    <property type="term" value="F:DNA binding"/>
    <property type="evidence" value="ECO:0007669"/>
    <property type="project" value="InterPro"/>
</dbReference>
<dbReference type="SUPFAM" id="SSF56219">
    <property type="entry name" value="DNase I-like"/>
    <property type="match status" value="1"/>
</dbReference>
<dbReference type="PANTHER" id="PTHR11523:SF28">
    <property type="entry name" value="NA_K-ATPASE BETA SUBUNIT ISOFORM 4-RELATED"/>
    <property type="match status" value="1"/>
</dbReference>
<dbReference type="InterPro" id="IPR005135">
    <property type="entry name" value="Endo/exonuclease/phosphatase"/>
</dbReference>
<feature type="compositionally biased region" description="Low complexity" evidence="7">
    <location>
        <begin position="1287"/>
        <end position="1300"/>
    </location>
</feature>
<feature type="compositionally biased region" description="Polar residues" evidence="7">
    <location>
        <begin position="1334"/>
        <end position="1358"/>
    </location>
</feature>
<dbReference type="Pfam" id="PF00075">
    <property type="entry name" value="RNase_H"/>
    <property type="match status" value="1"/>
</dbReference>
<feature type="compositionally biased region" description="Low complexity" evidence="7">
    <location>
        <begin position="1618"/>
        <end position="1630"/>
    </location>
</feature>
<feature type="compositionally biased region" description="Polar residues" evidence="7">
    <location>
        <begin position="2465"/>
        <end position="2481"/>
    </location>
</feature>
<feature type="compositionally biased region" description="Low complexity" evidence="7">
    <location>
        <begin position="2385"/>
        <end position="2400"/>
    </location>
</feature>
<dbReference type="GO" id="GO:1990573">
    <property type="term" value="P:potassium ion import across plasma membrane"/>
    <property type="evidence" value="ECO:0007669"/>
    <property type="project" value="TreeGrafter"/>
</dbReference>
<name>A0A1I8GJK7_9PLAT</name>
<evidence type="ECO:0000313" key="11">
    <source>
        <dbReference type="WBParaSite" id="maker-uti_cns_0002227-snap-gene-0.7-mRNA-1"/>
    </source>
</evidence>
<dbReference type="InterPro" id="IPR038702">
    <property type="entry name" value="Na/K_ATPase_sub_beta_sf"/>
</dbReference>
<dbReference type="Pfam" id="PF14529">
    <property type="entry name" value="Exo_endo_phos_2"/>
    <property type="match status" value="1"/>
</dbReference>
<sequence>RDNWKPHEIHCFTDGSQINSASGYGYCIVSGGRTVATFSQHTGTCSTVFQNEVLAISSCAMELYNQRVWGKEITLHSDSQAAIHALERTTTCSRTVLDCIGQLNRLGASNKVSLRWIPGHSGHPGNELADRLAKAGSTGSFTGPLPVAPTPIAVVTTRINQWVASKHRERALLGLNRRDIRAVTMALSGHGCFARHRYLQEKIRSEECPFCLSGVENAEHFICECPAFTQDRLTYLGPNPDLSDARESLPARPLPKGYRASDNPPPGLSGGGPRCGRRRHRNSLRDTAALAAPLTPPPAAASSRTSCLAAATSLWHRWQPTWDSGFCGVMADFDEACRGVYCISCSTGCAVSLAGVADGRVAASTAVWLHRASRAHSWLGSWSQVPAASQLTAPDLKARTASASQLVSGQVRLEQLCNLRLRLASQHGRFASPRAARQRLQADEAASATLPQTIAVFPGGAATVANASPAQSAPAVRHRNCRQKSTAPQRLAAALLEHQKPGPLEQLGVLPLAVRTGNHERCLPCIYKIYDGYRPEQCKHENLFLTWFRSESAIKSGRWYQNGPIGRLTLDSIVANITKPVSTDGKFSNQSLRKTCASRLHRAGLARDDIARVTEHSSNAIERYIRLDVQDHSRMTYALHAGGAVESNGRTNEQDVVSEGTKKMRMTVRGDTNSVEIMFEDFTREFGRRQIPSHQRGFHTGDSSCLTPSSSEPVAARAPSAPSSSDIASRSSPSPASSASSTVGSSAAAVAAAVSPAVAICSGVAEPPAELDGDAAEAGPRRPRLTLARWFLNHSCTFLASRRGCFCLNGSSLRALANCANWAEVGFGISVAGSMNTRVRRRLSPARVLVAADAAAVVDAAGGFQLQLSRLLNVRWRHRRGSGSRGGGGGSRGLQTLPAGAVAVPEVLSQAAQGRHAGRGSSPLLHHLLGVLRLRRLRCLGQFGGFGLPILVDDEAAVDWLRLRLRRRDESKNAAACGRQVQLMVQRRRLLLLLTTPRHLLQVLQADPAVPVAELLPGFVAKLEIVWRGQKNEHDSLILLTATIGWIGLEVQVVEHKFEQVGGGHPTRHDGEAEGAVLAVAAAEDKSTNNGQDVKFPVSQPHHTLGWEQLQQGINCRQAAQPGSVSDHDQLALCPRHRHVKSARIAQDGAGGGCAGFSASHGQQDEALVPTLELVDCAGLNASQLRAGLGAKAASEQRDLIAVGRHQADVCRCRGGGAEQAEETDGQRRLQRLVGQLQQIGVHSVLLGEGERHPGCDGLPVEQAAEQAAAEAQGGGAPTQHHGGQLVRVADQQEAAAAARQAEKRPETGWERRLDFTRPTEQEPECTCPASSMRAKSNWQRARQGSSAPKQVQPTTGRDSTKARTPAEVAPELPSRCCCWSDCSSEARQRDRIRGCTRASWPMRSSPTCGAAASGMNAVSGVGNLNQNVVNSAMCVGRYENPGAQVNERRHQSGKESKGWWEVCTLYLPLAAADPPPRCFRKPTQGYPSPRVFKADPRAAGLTGLRRWGPIQWLLPNLGMRVWLASPQAVVLLNVFDRADGLEGRGVVRSQAVPLWCRASLEGSFGLLPGQVERRSDGPAGPAGRSQPTDSTVAKEGPAGSAGRSDQSYQTQSTQRPASSAGGSKGTASSEPKGPAKSGRSDEAQRARLERKRAKQRAKRQAKKGAAGAKAAASTMDAEATGVPRQPDGPAGGSSGSSAAALPGDAAAAAEAETTAQQMATANKEVPSGATFAAKAKAKIPGVIIQGRDQDWTTDQLQKVWSAIDSYLIELTVEEGISIGIERMVLRSTFVLIAPSSEEDAQQLLQRLPTVSLDADLGGALFLREGQRPKTIPYVVFVPAKSTAAGPDVIRRVLLRLNPDLPASGLVYHRNVRRGETGKSIVLGLSNAWASRYPNGSSFQLGALKLKMRRGKSAKGKASANPGISGKSGAQSKAQGKAQADPKAGAASRPSASSNSATAVTAPAKPREPNLPAGEGVEDEAGSSESELSSATLVGSEGKDADEEASSILSSEPEDSAGGGGLVGHCVSASVNLMKIAELYRPGLILIQEPWMRNGDRDPAPGSLLRLAQYCESQNAELCLGGDLNAHHKHWGSKDTNTRGEELLALISNTNLMLCNRELRSGESGLRSPSCPIETCEDVDHAAETLTGCIIAAFEAACPVRAYKGKTSAPWWNPELGKLRRKAKSLHRRAMKTGNPEDMELFRQASRNFKSEANRVFYRWHCLNAQPETTLIDSRDTINDHWNPGELHCYTDGSKQSANTGFGVGIFLNGRVIATHAQYTGVNSSVFQNEVLAISSCTAELLATGVTGHGCFSRHQYLQGNATNAICSFCNSGDGTAEYFHAPAHLSHSRASRSQAISLTKPAHSPTRQPSAESTTAKSPSEATSVSGGSSQPGSGPESAGRSRRPDRRPAAAPRTAEWRMQPRQLTWRIAFSADGRPPKLQPASPGKGSEQLSSCGQAAHQRSLPVSGSGSGASRTSQASVLPPSPSSTTTGGRASQPASSLRSCRRPQRRDLSGRNSCCCGPSRRYSSRAPSAPSAVDEFSASGPSSIIEYSRAWHATDSNKSNKSTYRFQQIYLPIPTNLASPRAAYLSNVLVAEARPASFKFNWQPLVAARSVSHQQADVHLALQAESSAADALLDVRHAVHPQTVAAIVVSTMCLTNWDTSASSSDSDSPSAASCCASCPEFTSCAAAAEADASVTGAIPARCNSPPHAAKRGHHGGGTEQLVRQQHKIILLVRDRQLRVIRLPWRLRAEHDLNRVPCSQQSASASSSAAAPASEFSLPIFAARPTAQSGDFSLGEQAPLLLLLSDSTTMGSAVSFCCCCFCCSSPYRKARLAGGRPFGGRFRPKIVRATLEALALGGLSKETAEATDEAEDEAEDGRGLDRKERRASRFCGCCCCCCCWGAAGGDGGTMSTVEAADWAAVEPSPIRIAMAEDNQHEAFVPEPEFEEPSKVSRCAAFLHFLYNKQTGKVMGRSGMSWLKILIFYAIFYSCLAGFFVGMLSVFMYGVLVDNQPHRTGDNSLLQMNPGLGFRPQPDMSSTLIEFTAGKPGSYARLVANIQELFDTYKRIELKPEQVHVRAGCQPDSKPDGQPFKVCKFNWTRELPDCLPANDFGYASGQPCVVLKLNKIFGWLPDPVDERAPHALVECHGENPADTESIGDVAYQPSVSLENNATGEVTTYGFFNQAFYPYLKQIGYRAPLVALKFNNLRPNTLVMVECVLRNLRNSQYSKVDREAMARFEILMKK</sequence>
<dbReference type="GO" id="GO:0015074">
    <property type="term" value="P:DNA integration"/>
    <property type="evidence" value="ECO:0007669"/>
    <property type="project" value="InterPro"/>
</dbReference>
<dbReference type="InterPro" id="IPR012337">
    <property type="entry name" value="RNaseH-like_sf"/>
</dbReference>
<accession>A0A1I8GJK7</accession>
<dbReference type="Gene3D" id="1.10.443.10">
    <property type="entry name" value="Intergrase catalytic core"/>
    <property type="match status" value="1"/>
</dbReference>
<feature type="compositionally biased region" description="Low complexity" evidence="7">
    <location>
        <begin position="1925"/>
        <end position="1964"/>
    </location>
</feature>
<feature type="compositionally biased region" description="Low complexity" evidence="7">
    <location>
        <begin position="2524"/>
        <end position="2538"/>
    </location>
</feature>
<dbReference type="Gene3D" id="3.60.10.10">
    <property type="entry name" value="Endonuclease/exonuclease/phosphatase"/>
    <property type="match status" value="1"/>
</dbReference>
<feature type="region of interest" description="Disordered" evidence="7">
    <location>
        <begin position="1568"/>
        <end position="1723"/>
    </location>
</feature>
<dbReference type="GO" id="GO:0036376">
    <property type="term" value="P:sodium ion export across plasma membrane"/>
    <property type="evidence" value="ECO:0007669"/>
    <property type="project" value="TreeGrafter"/>
</dbReference>
<dbReference type="GO" id="GO:0004523">
    <property type="term" value="F:RNA-DNA hybrid ribonuclease activity"/>
    <property type="evidence" value="ECO:0007669"/>
    <property type="project" value="InterPro"/>
</dbReference>
<evidence type="ECO:0000256" key="4">
    <source>
        <dbReference type="ARBA" id="ARBA00022968"/>
    </source>
</evidence>
<dbReference type="InterPro" id="IPR000402">
    <property type="entry name" value="Na/K_ATPase_sub_beta"/>
</dbReference>
<keyword evidence="6 8" id="KW-0472">Membrane</keyword>
<evidence type="ECO:0000256" key="5">
    <source>
        <dbReference type="ARBA" id="ARBA00022989"/>
    </source>
</evidence>
<dbReference type="GO" id="GO:0006883">
    <property type="term" value="P:intracellular sodium ion homeostasis"/>
    <property type="evidence" value="ECO:0007669"/>
    <property type="project" value="TreeGrafter"/>
</dbReference>
<evidence type="ECO:0000259" key="9">
    <source>
        <dbReference type="PROSITE" id="PS50879"/>
    </source>
</evidence>
<proteinExistence type="inferred from homology"/>
<keyword evidence="10" id="KW-1185">Reference proteome</keyword>
<dbReference type="CDD" id="cd09276">
    <property type="entry name" value="Rnase_HI_RT_non_LTR"/>
    <property type="match status" value="1"/>
</dbReference>
<keyword evidence="5 8" id="KW-1133">Transmembrane helix</keyword>
<dbReference type="WBParaSite" id="maker-uti_cns_0002227-snap-gene-0.7-mRNA-1">
    <property type="protein sequence ID" value="maker-uti_cns_0002227-snap-gene-0.7-mRNA-1"/>
    <property type="gene ID" value="maker-uti_cns_0002227-snap-gene-0.7"/>
</dbReference>
<protein>
    <submittedName>
        <fullName evidence="11">RNase H domain-containing protein</fullName>
    </submittedName>
</protein>
<feature type="region of interest" description="Disordered" evidence="7">
    <location>
        <begin position="1910"/>
        <end position="2019"/>
    </location>
</feature>
<dbReference type="Gene3D" id="2.60.40.1660">
    <property type="entry name" value="Na, k-atpase alpha subunit"/>
    <property type="match status" value="1"/>
</dbReference>
<feature type="compositionally biased region" description="Polar residues" evidence="7">
    <location>
        <begin position="2366"/>
        <end position="2384"/>
    </location>
</feature>
<feature type="compositionally biased region" description="Basic residues" evidence="7">
    <location>
        <begin position="1649"/>
        <end position="1663"/>
    </location>
</feature>
<evidence type="ECO:0000256" key="7">
    <source>
        <dbReference type="SAM" id="MobiDB-lite"/>
    </source>
</evidence>
<feature type="compositionally biased region" description="Basic and acidic residues" evidence="7">
    <location>
        <begin position="1301"/>
        <end position="1321"/>
    </location>
</feature>
<dbReference type="GO" id="GO:0001671">
    <property type="term" value="F:ATPase activator activity"/>
    <property type="evidence" value="ECO:0007669"/>
    <property type="project" value="TreeGrafter"/>
</dbReference>
<feature type="compositionally biased region" description="Low complexity" evidence="7">
    <location>
        <begin position="1664"/>
        <end position="1673"/>
    </location>
</feature>
<feature type="region of interest" description="Disordered" evidence="7">
    <location>
        <begin position="693"/>
        <end position="741"/>
    </location>
</feature>
<feature type="compositionally biased region" description="Polar residues" evidence="7">
    <location>
        <begin position="2493"/>
        <end position="2504"/>
    </location>
</feature>
<feature type="compositionally biased region" description="Low complexity" evidence="7">
    <location>
        <begin position="708"/>
        <end position="741"/>
    </location>
</feature>
<feature type="domain" description="RNase H type-1" evidence="9">
    <location>
        <begin position="5"/>
        <end position="138"/>
    </location>
</feature>
<feature type="compositionally biased region" description="Low complexity" evidence="7">
    <location>
        <begin position="2411"/>
        <end position="2420"/>
    </location>
</feature>
<feature type="region of interest" description="Disordered" evidence="7">
    <location>
        <begin position="2351"/>
        <end position="2544"/>
    </location>
</feature>
<dbReference type="PANTHER" id="PTHR11523">
    <property type="entry name" value="SODIUM/POTASSIUM-DEPENDENT ATPASE BETA SUBUNIT"/>
    <property type="match status" value="1"/>
</dbReference>
<evidence type="ECO:0000256" key="2">
    <source>
        <dbReference type="ARBA" id="ARBA00005876"/>
    </source>
</evidence>
<keyword evidence="3 8" id="KW-0812">Transmembrane</keyword>
<feature type="compositionally biased region" description="Basic and acidic residues" evidence="7">
    <location>
        <begin position="1639"/>
        <end position="1648"/>
    </location>
</feature>
<dbReference type="InterPro" id="IPR036691">
    <property type="entry name" value="Endo/exonu/phosph_ase_sf"/>
</dbReference>
<evidence type="ECO:0000256" key="3">
    <source>
        <dbReference type="ARBA" id="ARBA00022692"/>
    </source>
</evidence>